<organism evidence="1 2">
    <name type="scientific">Actinoallomurus acaciae</name>
    <dbReference type="NCBI Taxonomy" id="502577"/>
    <lineage>
        <taxon>Bacteria</taxon>
        <taxon>Bacillati</taxon>
        <taxon>Actinomycetota</taxon>
        <taxon>Actinomycetes</taxon>
        <taxon>Streptosporangiales</taxon>
        <taxon>Thermomonosporaceae</taxon>
        <taxon>Actinoallomurus</taxon>
    </lineage>
</organism>
<protein>
    <submittedName>
        <fullName evidence="1">Uncharacterized protein</fullName>
    </submittedName>
</protein>
<dbReference type="EMBL" id="JBHLZP010000017">
    <property type="protein sequence ID" value="MFB9831441.1"/>
    <property type="molecule type" value="Genomic_DNA"/>
</dbReference>
<dbReference type="Proteomes" id="UP001589627">
    <property type="component" value="Unassembled WGS sequence"/>
</dbReference>
<accession>A0ABV5Y8U0</accession>
<dbReference type="RefSeq" id="WP_378195527.1">
    <property type="nucleotide sequence ID" value="NZ_JBHLZP010000017.1"/>
</dbReference>
<comment type="caution">
    <text evidence="1">The sequence shown here is derived from an EMBL/GenBank/DDBJ whole genome shotgun (WGS) entry which is preliminary data.</text>
</comment>
<reference evidence="1 2" key="1">
    <citation type="submission" date="2024-09" db="EMBL/GenBank/DDBJ databases">
        <authorList>
            <person name="Sun Q."/>
            <person name="Mori K."/>
        </authorList>
    </citation>
    <scope>NUCLEOTIDE SEQUENCE [LARGE SCALE GENOMIC DNA]</scope>
    <source>
        <strain evidence="1 2">TBRC 0563</strain>
    </source>
</reference>
<evidence type="ECO:0000313" key="1">
    <source>
        <dbReference type="EMBL" id="MFB9831441.1"/>
    </source>
</evidence>
<name>A0ABV5Y8U0_9ACTN</name>
<sequence length="58" mass="6089">MCPWALAQMMPPTTGAVTAAAQELGCAVCAVWRISPVAGAAATVFASARRVRRLELMK</sequence>
<evidence type="ECO:0000313" key="2">
    <source>
        <dbReference type="Proteomes" id="UP001589627"/>
    </source>
</evidence>
<proteinExistence type="predicted"/>
<keyword evidence="2" id="KW-1185">Reference proteome</keyword>
<gene>
    <name evidence="1" type="ORF">ACFFNX_04475</name>
</gene>